<name>A0A0E9TGJ6_ANGAN</name>
<dbReference type="AlphaFoldDB" id="A0A0E9TGJ6"/>
<reference evidence="1" key="1">
    <citation type="submission" date="2014-11" db="EMBL/GenBank/DDBJ databases">
        <authorList>
            <person name="Amaro Gonzalez C."/>
        </authorList>
    </citation>
    <scope>NUCLEOTIDE SEQUENCE</scope>
</reference>
<evidence type="ECO:0000313" key="1">
    <source>
        <dbReference type="EMBL" id="JAH52035.1"/>
    </source>
</evidence>
<protein>
    <submittedName>
        <fullName evidence="1">Uncharacterized protein</fullName>
    </submittedName>
</protein>
<organism evidence="1">
    <name type="scientific">Anguilla anguilla</name>
    <name type="common">European freshwater eel</name>
    <name type="synonym">Muraena anguilla</name>
    <dbReference type="NCBI Taxonomy" id="7936"/>
    <lineage>
        <taxon>Eukaryota</taxon>
        <taxon>Metazoa</taxon>
        <taxon>Chordata</taxon>
        <taxon>Craniata</taxon>
        <taxon>Vertebrata</taxon>
        <taxon>Euteleostomi</taxon>
        <taxon>Actinopterygii</taxon>
        <taxon>Neopterygii</taxon>
        <taxon>Teleostei</taxon>
        <taxon>Anguilliformes</taxon>
        <taxon>Anguillidae</taxon>
        <taxon>Anguilla</taxon>
    </lineage>
</organism>
<dbReference type="EMBL" id="GBXM01056542">
    <property type="protein sequence ID" value="JAH52035.1"/>
    <property type="molecule type" value="Transcribed_RNA"/>
</dbReference>
<reference evidence="1" key="2">
    <citation type="journal article" date="2015" name="Fish Shellfish Immunol.">
        <title>Early steps in the European eel (Anguilla anguilla)-Vibrio vulnificus interaction in the gills: Role of the RtxA13 toxin.</title>
        <authorList>
            <person name="Callol A."/>
            <person name="Pajuelo D."/>
            <person name="Ebbesson L."/>
            <person name="Teles M."/>
            <person name="MacKenzie S."/>
            <person name="Amaro C."/>
        </authorList>
    </citation>
    <scope>NUCLEOTIDE SEQUENCE</scope>
</reference>
<sequence>MHNYIRIYVQMTDMHNYVAKCMCMNVHTFSPLSSFLSFLS</sequence>
<accession>A0A0E9TGJ6</accession>
<proteinExistence type="predicted"/>